<name>A0A9E7CWT6_9HYPH</name>
<evidence type="ECO:0000256" key="1">
    <source>
        <dbReference type="SAM" id="Phobius"/>
    </source>
</evidence>
<accession>A0A9E7CWT6</accession>
<evidence type="ECO:0000313" key="2">
    <source>
        <dbReference type="EMBL" id="UOK71514.1"/>
    </source>
</evidence>
<keyword evidence="1" id="KW-1133">Transmembrane helix</keyword>
<dbReference type="AlphaFoldDB" id="A0A9E7CWT6"/>
<keyword evidence="1" id="KW-0812">Transmembrane</keyword>
<organism evidence="2 3">
    <name type="scientific">Ancylobacter polymorphus</name>
    <dbReference type="NCBI Taxonomy" id="223390"/>
    <lineage>
        <taxon>Bacteria</taxon>
        <taxon>Pseudomonadati</taxon>
        <taxon>Pseudomonadota</taxon>
        <taxon>Alphaproteobacteria</taxon>
        <taxon>Hyphomicrobiales</taxon>
        <taxon>Xanthobacteraceae</taxon>
        <taxon>Ancylobacter</taxon>
    </lineage>
</organism>
<gene>
    <name evidence="2" type="ORF">K9D25_01955</name>
</gene>
<feature type="transmembrane region" description="Helical" evidence="1">
    <location>
        <begin position="31"/>
        <end position="52"/>
    </location>
</feature>
<sequence length="62" mass="6709">MHGQMNRAPAAEDDDRIDLHQVVDFLVRRRLLIGFIAVLTMALALGTALSVVSTFGADRGAD</sequence>
<keyword evidence="1" id="KW-0472">Membrane</keyword>
<proteinExistence type="predicted"/>
<evidence type="ECO:0000313" key="3">
    <source>
        <dbReference type="Proteomes" id="UP000831684"/>
    </source>
</evidence>
<protein>
    <submittedName>
        <fullName evidence="2">Uncharacterized protein</fullName>
    </submittedName>
</protein>
<dbReference type="Proteomes" id="UP000831684">
    <property type="component" value="Chromosome"/>
</dbReference>
<dbReference type="RefSeq" id="WP_244378736.1">
    <property type="nucleotide sequence ID" value="NZ_CP083239.1"/>
</dbReference>
<reference evidence="2" key="1">
    <citation type="submission" date="2021-09" db="EMBL/GenBank/DDBJ databases">
        <title>Network and meta-omics reveal the key degrader and cooperation patterns in an efficient 1,4-dioxane-degrading microbial community.</title>
        <authorList>
            <person name="Dai C."/>
        </authorList>
    </citation>
    <scope>NUCLEOTIDE SEQUENCE</scope>
    <source>
        <strain evidence="2">ZM13</strain>
    </source>
</reference>
<dbReference type="EMBL" id="CP083239">
    <property type="protein sequence ID" value="UOK71514.1"/>
    <property type="molecule type" value="Genomic_DNA"/>
</dbReference>
<dbReference type="KEGG" id="apol:K9D25_01955"/>